<dbReference type="PANTHER" id="PTHR33444">
    <property type="entry name" value="SI:DKEY-19B23.12-RELATED"/>
    <property type="match status" value="1"/>
</dbReference>
<reference evidence="2" key="2">
    <citation type="submission" date="2025-09" db="UniProtKB">
        <authorList>
            <consortium name="Ensembl"/>
        </authorList>
    </citation>
    <scope>IDENTIFICATION</scope>
</reference>
<protein>
    <submittedName>
        <fullName evidence="2">Uncharacterized protein</fullName>
    </submittedName>
</protein>
<feature type="transmembrane region" description="Helical" evidence="1">
    <location>
        <begin position="101"/>
        <end position="121"/>
    </location>
</feature>
<evidence type="ECO:0000313" key="3">
    <source>
        <dbReference type="Proteomes" id="UP000265000"/>
    </source>
</evidence>
<dbReference type="GeneTree" id="ENSGT00940000165960"/>
<dbReference type="Ensembl" id="ENSFHET00000014717.1">
    <property type="protein sequence ID" value="ENSFHEP00000021734.1"/>
    <property type="gene ID" value="ENSFHEG00000001679.1"/>
</dbReference>
<reference evidence="2" key="1">
    <citation type="submission" date="2025-08" db="UniProtKB">
        <authorList>
            <consortium name="Ensembl"/>
        </authorList>
    </citation>
    <scope>IDENTIFICATION</scope>
</reference>
<dbReference type="InterPro" id="IPR040350">
    <property type="entry name" value="TMEM272"/>
</dbReference>
<keyword evidence="3" id="KW-1185">Reference proteome</keyword>
<dbReference type="PANTHER" id="PTHR33444:SF2">
    <property type="entry name" value="MARVEL DOMAIN-CONTAINING PROTEIN"/>
    <property type="match status" value="1"/>
</dbReference>
<accession>A0A3Q2Q6C8</accession>
<feature type="transmembrane region" description="Helical" evidence="1">
    <location>
        <begin position="141"/>
        <end position="173"/>
    </location>
</feature>
<dbReference type="Proteomes" id="UP000265000">
    <property type="component" value="Unplaced"/>
</dbReference>
<keyword evidence="1" id="KW-0472">Membrane</keyword>
<evidence type="ECO:0000256" key="1">
    <source>
        <dbReference type="SAM" id="Phobius"/>
    </source>
</evidence>
<dbReference type="AlphaFoldDB" id="A0A3Q2Q6C8"/>
<dbReference type="STRING" id="8078.ENSFHEP00000021734"/>
<evidence type="ECO:0000313" key="2">
    <source>
        <dbReference type="Ensembl" id="ENSFHEP00000021734.1"/>
    </source>
</evidence>
<keyword evidence="1" id="KW-0812">Transmembrane</keyword>
<proteinExistence type="predicted"/>
<sequence>MEGIWERIQRRIQEKIPISSEIEVPSLGCSMLFNFITPILQISVGAVYLDECPIQEKIPIFLITFGVIQLVLNFTTCLSCKDSKNDTLLKLRQGCTVLKSITTLFLFCWFIAGNVWVYSVYQPSYSKNATDVSSYCNKTLYLVALWTVTAVYIILGLILLLLLIGCCVLSCLLSCDSDNHNTSDDDDNNTHGDNP</sequence>
<keyword evidence="1" id="KW-1133">Transmembrane helix</keyword>
<feature type="transmembrane region" description="Helical" evidence="1">
    <location>
        <begin position="60"/>
        <end position="80"/>
    </location>
</feature>
<feature type="transmembrane region" description="Helical" evidence="1">
    <location>
        <begin position="24"/>
        <end position="48"/>
    </location>
</feature>
<name>A0A3Q2Q6C8_FUNHE</name>
<organism evidence="2 3">
    <name type="scientific">Fundulus heteroclitus</name>
    <name type="common">Killifish</name>
    <name type="synonym">Mummichog</name>
    <dbReference type="NCBI Taxonomy" id="8078"/>
    <lineage>
        <taxon>Eukaryota</taxon>
        <taxon>Metazoa</taxon>
        <taxon>Chordata</taxon>
        <taxon>Craniata</taxon>
        <taxon>Vertebrata</taxon>
        <taxon>Euteleostomi</taxon>
        <taxon>Actinopterygii</taxon>
        <taxon>Neopterygii</taxon>
        <taxon>Teleostei</taxon>
        <taxon>Neoteleostei</taxon>
        <taxon>Acanthomorphata</taxon>
        <taxon>Ovalentaria</taxon>
        <taxon>Atherinomorphae</taxon>
        <taxon>Cyprinodontiformes</taxon>
        <taxon>Fundulidae</taxon>
        <taxon>Fundulus</taxon>
    </lineage>
</organism>